<dbReference type="GO" id="GO:0005813">
    <property type="term" value="C:centrosome"/>
    <property type="evidence" value="ECO:0007669"/>
    <property type="project" value="TreeGrafter"/>
</dbReference>
<name>A0A6I9YLF6_9SAUR</name>
<dbReference type="GO" id="GO:0016020">
    <property type="term" value="C:membrane"/>
    <property type="evidence" value="ECO:0007669"/>
    <property type="project" value="TreeGrafter"/>
</dbReference>
<feature type="domain" description="E3 ubiquitin ligase UBR4 C-terminal" evidence="1">
    <location>
        <begin position="412"/>
        <end position="595"/>
    </location>
</feature>
<evidence type="ECO:0000313" key="3">
    <source>
        <dbReference type="RefSeq" id="XP_013924971.1"/>
    </source>
</evidence>
<accession>A0A6I9YLF6</accession>
<organism evidence="2 3">
    <name type="scientific">Thamnophis sirtalis</name>
    <dbReference type="NCBI Taxonomy" id="35019"/>
    <lineage>
        <taxon>Eukaryota</taxon>
        <taxon>Metazoa</taxon>
        <taxon>Chordata</taxon>
        <taxon>Craniata</taxon>
        <taxon>Vertebrata</taxon>
        <taxon>Euteleostomi</taxon>
        <taxon>Lepidosauria</taxon>
        <taxon>Squamata</taxon>
        <taxon>Bifurcata</taxon>
        <taxon>Unidentata</taxon>
        <taxon>Episquamata</taxon>
        <taxon>Toxicofera</taxon>
        <taxon>Serpentes</taxon>
        <taxon>Colubroidea</taxon>
        <taxon>Colubridae</taxon>
        <taxon>Natricinae</taxon>
        <taxon>Thamnophis</taxon>
    </lineage>
</organism>
<dbReference type="Proteomes" id="UP000504617">
    <property type="component" value="Unplaced"/>
</dbReference>
<gene>
    <name evidence="3" type="primary">LOC106551390</name>
</gene>
<dbReference type="AlphaFoldDB" id="A0A6I9YLF6"/>
<keyword evidence="2" id="KW-1185">Reference proteome</keyword>
<dbReference type="Pfam" id="PF13764">
    <property type="entry name" value="E3_UbLigase_R4"/>
    <property type="match status" value="1"/>
</dbReference>
<dbReference type="GeneID" id="106551390"/>
<dbReference type="GO" id="GO:0005654">
    <property type="term" value="C:nucleoplasm"/>
    <property type="evidence" value="ECO:0007669"/>
    <property type="project" value="TreeGrafter"/>
</dbReference>
<dbReference type="InterPro" id="IPR045189">
    <property type="entry name" value="UBR4-like"/>
</dbReference>
<dbReference type="KEGG" id="tsr:106551390"/>
<dbReference type="PANTHER" id="PTHR21725">
    <property type="entry name" value="E3 UBIQUITIN-PROTEIN LIGASE UBR4"/>
    <property type="match status" value="1"/>
</dbReference>
<sequence>MEISSGSIQASSLQYEMLLLTDSISKEDSCWELRLRCALSLFLMAVNIKTPVVVENITLMCLRILQKLIKPPAPTSKKNKDTPVDSLTTVKPYSNEIHAQAQLWLKRDPKASYEVWKKCLLARGLEANGKSPSRTELRHLYLTEKYAWKWKQFMNKRGKRTCPLDLKLGHNNWLRQVLFTPATQAARQAACTIVEALATIPSRKQQVLDLLTSYLDELCVAGECAAEYLALYQKLIKPARWKVYLAARGVLPYVGNLITKEIARLLALEEATLSTDLQQGYALKSITGLLSSFVEVESIKRHFKSRLVGTVLNGYLCLRKLVVQRTKLIDETQDMLLEMLEDMTTGTESETKAFMAVCIETAKRYSLDDYRTPVFIFERLCSIIYPEENEVTEFFVTLEKDPQQEDFLQGRMPGNPYSSNEPGIGPLMRDIKNKICQDCDLVALLEDDSGMELLVNNKIISLDLPVAEVYKKVWCPTNEGEPMRIIYRMRGLLGDATEEFIESLDSTTDEEEDEEEVYKMAGVMAQCGGLGCMLNRLTGIKDFKQGRHLLTVLLKLFSYCVKVKVNRQQLVKMEMNTLNVMLGTLNLALVAEQESKDSGGAAVAE</sequence>
<dbReference type="GO" id="GO:0004842">
    <property type="term" value="F:ubiquitin-protein transferase activity"/>
    <property type="evidence" value="ECO:0007669"/>
    <property type="project" value="TreeGrafter"/>
</dbReference>
<feature type="non-terminal residue" evidence="3">
    <location>
        <position position="605"/>
    </location>
</feature>
<protein>
    <submittedName>
        <fullName evidence="3">E3 ubiquitin-protein ligase UBR4-like</fullName>
    </submittedName>
</protein>
<dbReference type="GO" id="GO:0005829">
    <property type="term" value="C:cytosol"/>
    <property type="evidence" value="ECO:0007669"/>
    <property type="project" value="TreeGrafter"/>
</dbReference>
<proteinExistence type="predicted"/>
<dbReference type="PANTHER" id="PTHR21725:SF1">
    <property type="entry name" value="E3 UBIQUITIN-PROTEIN LIGASE UBR4"/>
    <property type="match status" value="1"/>
</dbReference>
<dbReference type="GO" id="GO:0006511">
    <property type="term" value="P:ubiquitin-dependent protein catabolic process"/>
    <property type="evidence" value="ECO:0007669"/>
    <property type="project" value="TreeGrafter"/>
</dbReference>
<dbReference type="RefSeq" id="XP_013924971.1">
    <property type="nucleotide sequence ID" value="XM_014069496.1"/>
</dbReference>
<evidence type="ECO:0000259" key="1">
    <source>
        <dbReference type="Pfam" id="PF13764"/>
    </source>
</evidence>
<evidence type="ECO:0000313" key="2">
    <source>
        <dbReference type="Proteomes" id="UP000504617"/>
    </source>
</evidence>
<dbReference type="InterPro" id="IPR025704">
    <property type="entry name" value="E3_Ub_ligase_UBR4_C"/>
</dbReference>
<dbReference type="OrthoDB" id="30336at2759"/>
<reference evidence="3" key="1">
    <citation type="submission" date="2025-08" db="UniProtKB">
        <authorList>
            <consortium name="RefSeq"/>
        </authorList>
    </citation>
    <scope>IDENTIFICATION</scope>
</reference>